<sequence>MFLTVSRDIAKTKNFDESRSYHLNKSFVEKGQGFVIFQVKYNGTVIAQQIVSLVVLLPHLKEYQDDYRIPMTTVAGLC</sequence>
<dbReference type="AlphaFoldDB" id="A0A2S3QYQ6"/>
<gene>
    <name evidence="1" type="ORF">CRN52_20245</name>
</gene>
<protein>
    <submittedName>
        <fullName evidence="1">Uncharacterized protein</fullName>
    </submittedName>
</protein>
<reference evidence="1 2" key="1">
    <citation type="journal article" date="2018" name="Front. Microbiol.">
        <title>Phylogeny of Vibrio vulnificus from the Analysis of the Core-Genome: Implications for Intra-Species Taxonomy.</title>
        <authorList>
            <person name="Roig F.J."/>
            <person name="Gonzalez-Candelas F."/>
            <person name="Sanjuan E."/>
            <person name="Fouz B."/>
            <person name="Feil E.J."/>
            <person name="Llorens C."/>
            <person name="Baker-Austin C."/>
            <person name="Oliver J.D."/>
            <person name="Danin-Poleg Y."/>
            <person name="Gibas C.J."/>
            <person name="Kashi Y."/>
            <person name="Gulig P.A."/>
            <person name="Morrison S.S."/>
            <person name="Amaro C."/>
        </authorList>
    </citation>
    <scope>NUCLEOTIDE SEQUENCE [LARGE SCALE GENOMIC DNA]</scope>
    <source>
        <strain evidence="1 2">CECT4608</strain>
    </source>
</reference>
<evidence type="ECO:0000313" key="2">
    <source>
        <dbReference type="Proteomes" id="UP000237466"/>
    </source>
</evidence>
<accession>A0A2S3QYQ6</accession>
<dbReference type="EMBL" id="PDGH01000126">
    <property type="protein sequence ID" value="POB44050.1"/>
    <property type="molecule type" value="Genomic_DNA"/>
</dbReference>
<evidence type="ECO:0000313" key="1">
    <source>
        <dbReference type="EMBL" id="POB44050.1"/>
    </source>
</evidence>
<dbReference type="Proteomes" id="UP000237466">
    <property type="component" value="Unassembled WGS sequence"/>
</dbReference>
<dbReference type="RefSeq" id="WP_103201059.1">
    <property type="nucleotide sequence ID" value="NZ_JAFKOT010000003.1"/>
</dbReference>
<comment type="caution">
    <text evidence="1">The sequence shown here is derived from an EMBL/GenBank/DDBJ whole genome shotgun (WGS) entry which is preliminary data.</text>
</comment>
<organism evidence="1 2">
    <name type="scientific">Vibrio vulnificus</name>
    <dbReference type="NCBI Taxonomy" id="672"/>
    <lineage>
        <taxon>Bacteria</taxon>
        <taxon>Pseudomonadati</taxon>
        <taxon>Pseudomonadota</taxon>
        <taxon>Gammaproteobacteria</taxon>
        <taxon>Vibrionales</taxon>
        <taxon>Vibrionaceae</taxon>
        <taxon>Vibrio</taxon>
    </lineage>
</organism>
<proteinExistence type="predicted"/>
<name>A0A2S3QYQ6_VIBVL</name>